<evidence type="ECO:0000313" key="3">
    <source>
        <dbReference type="EMBL" id="SSC11464.1"/>
    </source>
</evidence>
<organism evidence="3 4">
    <name type="scientific">Mesotoga infera</name>
    <dbReference type="NCBI Taxonomy" id="1236046"/>
    <lineage>
        <taxon>Bacteria</taxon>
        <taxon>Thermotogati</taxon>
        <taxon>Thermotogota</taxon>
        <taxon>Thermotogae</taxon>
        <taxon>Kosmotogales</taxon>
        <taxon>Kosmotogaceae</taxon>
        <taxon>Mesotoga</taxon>
    </lineage>
</organism>
<sequence>MKRIITLTLLLLVAFGLVFANNGNGPGDGISDGPDDGAGYGSPGNGQGDGPGGGKLDSNERTAVLPAVRSISGKSEPLFFTLFKEFIFMMQNAFKSFNFSGAAIFHIGGH</sequence>
<feature type="region of interest" description="Disordered" evidence="1">
    <location>
        <begin position="26"/>
        <end position="59"/>
    </location>
</feature>
<gene>
    <name evidence="3" type="ORF">MESINF_0015</name>
</gene>
<evidence type="ECO:0000256" key="1">
    <source>
        <dbReference type="SAM" id="MobiDB-lite"/>
    </source>
</evidence>
<dbReference type="RefSeq" id="WP_169697924.1">
    <property type="nucleotide sequence ID" value="NZ_LS974202.1"/>
</dbReference>
<feature type="signal peptide" evidence="2">
    <location>
        <begin position="1"/>
        <end position="20"/>
    </location>
</feature>
<reference evidence="3 4" key="1">
    <citation type="submission" date="2017-01" db="EMBL/GenBank/DDBJ databases">
        <authorList>
            <person name="Erauso G."/>
        </authorList>
    </citation>
    <scope>NUCLEOTIDE SEQUENCE [LARGE SCALE GENOMIC DNA]</scope>
    <source>
        <strain evidence="3">MESINF1</strain>
    </source>
</reference>
<dbReference type="KEGG" id="minf:MESINF_0015"/>
<evidence type="ECO:0000256" key="2">
    <source>
        <dbReference type="SAM" id="SignalP"/>
    </source>
</evidence>
<dbReference type="EMBL" id="LS974202">
    <property type="protein sequence ID" value="SSC11464.1"/>
    <property type="molecule type" value="Genomic_DNA"/>
</dbReference>
<name>A0A7Z7LCC1_9BACT</name>
<feature type="compositionally biased region" description="Gly residues" evidence="1">
    <location>
        <begin position="26"/>
        <end position="55"/>
    </location>
</feature>
<feature type="chain" id="PRO_5030816807" evidence="2">
    <location>
        <begin position="21"/>
        <end position="110"/>
    </location>
</feature>
<dbReference type="AlphaFoldDB" id="A0A7Z7LCC1"/>
<dbReference type="Proteomes" id="UP000250796">
    <property type="component" value="Chromosome MESINF"/>
</dbReference>
<proteinExistence type="predicted"/>
<keyword evidence="4" id="KW-1185">Reference proteome</keyword>
<evidence type="ECO:0000313" key="4">
    <source>
        <dbReference type="Proteomes" id="UP000250796"/>
    </source>
</evidence>
<protein>
    <submittedName>
        <fullName evidence="3">Uncharacterized protein</fullName>
    </submittedName>
</protein>
<accession>A0A7Z7LCC1</accession>
<keyword evidence="2" id="KW-0732">Signal</keyword>